<evidence type="ECO:0000256" key="3">
    <source>
        <dbReference type="ARBA" id="ARBA00022617"/>
    </source>
</evidence>
<evidence type="ECO:0000256" key="5">
    <source>
        <dbReference type="ARBA" id="ARBA00023002"/>
    </source>
</evidence>
<dbReference type="GO" id="GO:0036199">
    <property type="term" value="F:cholest-4-en-3-one 26-monooxygenase activity"/>
    <property type="evidence" value="ECO:0007669"/>
    <property type="project" value="TreeGrafter"/>
</dbReference>
<dbReference type="InterPro" id="IPR001128">
    <property type="entry name" value="Cyt_P450"/>
</dbReference>
<dbReference type="EMBL" id="LT670818">
    <property type="protein sequence ID" value="SHH28392.1"/>
    <property type="molecule type" value="Genomic_DNA"/>
</dbReference>
<dbReference type="GO" id="GO:0005506">
    <property type="term" value="F:iron ion binding"/>
    <property type="evidence" value="ECO:0007669"/>
    <property type="project" value="InterPro"/>
</dbReference>
<evidence type="ECO:0000256" key="4">
    <source>
        <dbReference type="ARBA" id="ARBA00022723"/>
    </source>
</evidence>
<gene>
    <name evidence="9" type="ORF">SAMN05444169_6694</name>
</gene>
<dbReference type="InterPro" id="IPR002397">
    <property type="entry name" value="Cyt_P450_B"/>
</dbReference>
<keyword evidence="5" id="KW-0560">Oxidoreductase</keyword>
<comment type="similarity">
    <text evidence="2">Belongs to the cytochrome P450 family.</text>
</comment>
<keyword evidence="7" id="KW-0503">Monooxygenase</keyword>
<dbReference type="Gene3D" id="1.10.630.10">
    <property type="entry name" value="Cytochrome P450"/>
    <property type="match status" value="1"/>
</dbReference>
<accession>A0A1M5RQ49</accession>
<dbReference type="CDD" id="cd11033">
    <property type="entry name" value="CYP142-like"/>
    <property type="match status" value="1"/>
</dbReference>
<keyword evidence="6" id="KW-0408">Iron</keyword>
<evidence type="ECO:0000313" key="9">
    <source>
        <dbReference type="EMBL" id="SHH28392.1"/>
    </source>
</evidence>
<dbReference type="GO" id="GO:0006707">
    <property type="term" value="P:cholesterol catabolic process"/>
    <property type="evidence" value="ECO:0007669"/>
    <property type="project" value="TreeGrafter"/>
</dbReference>
<evidence type="ECO:0000256" key="1">
    <source>
        <dbReference type="ARBA" id="ARBA00001971"/>
    </source>
</evidence>
<keyword evidence="4" id="KW-0479">Metal-binding</keyword>
<organism evidence="9 10">
    <name type="scientific">Bradyrhizobium erythrophlei</name>
    <dbReference type="NCBI Taxonomy" id="1437360"/>
    <lineage>
        <taxon>Bacteria</taxon>
        <taxon>Pseudomonadati</taxon>
        <taxon>Pseudomonadota</taxon>
        <taxon>Alphaproteobacteria</taxon>
        <taxon>Hyphomicrobiales</taxon>
        <taxon>Nitrobacteraceae</taxon>
        <taxon>Bradyrhizobium</taxon>
    </lineage>
</organism>
<dbReference type="InterPro" id="IPR036396">
    <property type="entry name" value="Cyt_P450_sf"/>
</dbReference>
<reference evidence="9 10" key="1">
    <citation type="submission" date="2016-11" db="EMBL/GenBank/DDBJ databases">
        <authorList>
            <person name="Jaros S."/>
            <person name="Januszkiewicz K."/>
            <person name="Wedrychowicz H."/>
        </authorList>
    </citation>
    <scope>NUCLEOTIDE SEQUENCE [LARGE SCALE GENOMIC DNA]</scope>
    <source>
        <strain evidence="9 10">GAS242</strain>
    </source>
</reference>
<dbReference type="AlphaFoldDB" id="A0A1M5RQ49"/>
<dbReference type="FunFam" id="1.10.630.10:FF:000018">
    <property type="entry name" value="Cytochrome P450 monooxygenase"/>
    <property type="match status" value="1"/>
</dbReference>
<dbReference type="GO" id="GO:0020037">
    <property type="term" value="F:heme binding"/>
    <property type="evidence" value="ECO:0007669"/>
    <property type="project" value="InterPro"/>
</dbReference>
<name>A0A1M5RQ49_9BRAD</name>
<evidence type="ECO:0000256" key="7">
    <source>
        <dbReference type="ARBA" id="ARBA00023033"/>
    </source>
</evidence>
<sequence>MLDRPLDNAIADHKTYGSVDAQHRLFAGLRRDDPVHWTQPDGYRPFWTISKYADIVEIERQADRFINQPRTKLLSIDFESKVKEAMSGKPMLVRTLPQMDNPDHSKYQKLTHAWFQPRHIRTLSERMEALAKESVDRLCAIGGECDFYNDIAIYYPLRVVMTILGLSPEDEARLLKITQAYFGGGDPEMQKGNDLIDATMAYIDYFKDVAKERRQNPKDDVATVIATSEIDGKPIGDFEAYSYYVALASAGHDTTSATIAGGLLALIENPAAMARLQKEPDLIPDAAEEMVRWVSPVKHFFRTAVADYEIRGKTIKAGDSIFISYPSGNRDEEAFDRPFEFIPDRSPNRHLGYGYGIHACIGRHLAKAEIVAFFRELLKRIDRIELAGSPAWTETSFLGGVKRLPVRYRAH</sequence>
<keyword evidence="3" id="KW-0349">Heme</keyword>
<protein>
    <submittedName>
        <fullName evidence="9">Cytochrome P450</fullName>
    </submittedName>
</protein>
<dbReference type="PANTHER" id="PTHR46696:SF4">
    <property type="entry name" value="BIOTIN BIOSYNTHESIS CYTOCHROME P450"/>
    <property type="match status" value="1"/>
</dbReference>
<dbReference type="PRINTS" id="PR00359">
    <property type="entry name" value="BP450"/>
</dbReference>
<comment type="cofactor">
    <cofactor evidence="1">
        <name>heme</name>
        <dbReference type="ChEBI" id="CHEBI:30413"/>
    </cofactor>
</comment>
<dbReference type="GO" id="GO:0008395">
    <property type="term" value="F:steroid hydroxylase activity"/>
    <property type="evidence" value="ECO:0007669"/>
    <property type="project" value="TreeGrafter"/>
</dbReference>
<dbReference type="Proteomes" id="UP000190675">
    <property type="component" value="Chromosome I"/>
</dbReference>
<dbReference type="RefSeq" id="WP_079569676.1">
    <property type="nucleotide sequence ID" value="NZ_LT670818.1"/>
</dbReference>
<dbReference type="OrthoDB" id="9801155at2"/>
<evidence type="ECO:0000256" key="2">
    <source>
        <dbReference type="ARBA" id="ARBA00010617"/>
    </source>
</evidence>
<dbReference type="Pfam" id="PF00067">
    <property type="entry name" value="p450"/>
    <property type="match status" value="1"/>
</dbReference>
<dbReference type="SUPFAM" id="SSF48264">
    <property type="entry name" value="Cytochrome P450"/>
    <property type="match status" value="1"/>
</dbReference>
<proteinExistence type="inferred from homology"/>
<evidence type="ECO:0000256" key="8">
    <source>
        <dbReference type="ARBA" id="ARBA00043906"/>
    </source>
</evidence>
<dbReference type="PRINTS" id="PR00385">
    <property type="entry name" value="P450"/>
</dbReference>
<evidence type="ECO:0000256" key="6">
    <source>
        <dbReference type="ARBA" id="ARBA00023004"/>
    </source>
</evidence>
<comment type="function">
    <text evidence="8">Cytochromes P450 are a group of heme-thiolate monooxygenases. They oxidize a variety of structurally unrelated compounds, including steroids, fatty acids, and xenobiotics.</text>
</comment>
<dbReference type="PANTHER" id="PTHR46696">
    <property type="entry name" value="P450, PUTATIVE (EUROFUNG)-RELATED"/>
    <property type="match status" value="1"/>
</dbReference>
<evidence type="ECO:0000313" key="10">
    <source>
        <dbReference type="Proteomes" id="UP000190675"/>
    </source>
</evidence>